<feature type="domain" description="SusD-like N-terminal" evidence="8">
    <location>
        <begin position="94"/>
        <end position="226"/>
    </location>
</feature>
<keyword evidence="3 6" id="KW-0732">Signal</keyword>
<keyword evidence="10" id="KW-1185">Reference proteome</keyword>
<dbReference type="OrthoDB" id="5694214at2"/>
<dbReference type="AlphaFoldDB" id="A0A2I7SHV6"/>
<evidence type="ECO:0000256" key="1">
    <source>
        <dbReference type="ARBA" id="ARBA00004442"/>
    </source>
</evidence>
<feature type="domain" description="RagB/SusD" evidence="7">
    <location>
        <begin position="306"/>
        <end position="570"/>
    </location>
</feature>
<dbReference type="InterPro" id="IPR012944">
    <property type="entry name" value="SusD_RagB_dom"/>
</dbReference>
<reference evidence="10" key="1">
    <citation type="submission" date="2018-01" db="EMBL/GenBank/DDBJ databases">
        <title>Complete genome of Tamlana sp. UJ94.</title>
        <authorList>
            <person name="Jung J."/>
            <person name="Chung D."/>
            <person name="Bae S.S."/>
            <person name="Baek K."/>
        </authorList>
    </citation>
    <scope>NUCLEOTIDE SEQUENCE [LARGE SCALE GENOMIC DNA]</scope>
    <source>
        <strain evidence="10">UJ94</strain>
    </source>
</reference>
<evidence type="ECO:0000259" key="7">
    <source>
        <dbReference type="Pfam" id="PF07980"/>
    </source>
</evidence>
<comment type="similarity">
    <text evidence="2">Belongs to the SusD family.</text>
</comment>
<dbReference type="Gene3D" id="1.25.40.390">
    <property type="match status" value="1"/>
</dbReference>
<evidence type="ECO:0000256" key="3">
    <source>
        <dbReference type="ARBA" id="ARBA00022729"/>
    </source>
</evidence>
<keyword evidence="4" id="KW-0472">Membrane</keyword>
<dbReference type="EMBL" id="CP025938">
    <property type="protein sequence ID" value="AUS05483.1"/>
    <property type="molecule type" value="Genomic_DNA"/>
</dbReference>
<dbReference type="RefSeq" id="WP_102995510.1">
    <property type="nucleotide sequence ID" value="NZ_CP025938.1"/>
</dbReference>
<dbReference type="KEGG" id="taj:C1A40_08390"/>
<dbReference type="InterPro" id="IPR011990">
    <property type="entry name" value="TPR-like_helical_dom_sf"/>
</dbReference>
<evidence type="ECO:0000256" key="5">
    <source>
        <dbReference type="ARBA" id="ARBA00023237"/>
    </source>
</evidence>
<feature type="signal peptide" evidence="6">
    <location>
        <begin position="1"/>
        <end position="24"/>
    </location>
</feature>
<keyword evidence="5" id="KW-0998">Cell outer membrane</keyword>
<proteinExistence type="inferred from homology"/>
<evidence type="ECO:0000256" key="6">
    <source>
        <dbReference type="SAM" id="SignalP"/>
    </source>
</evidence>
<dbReference type="GO" id="GO:0009279">
    <property type="term" value="C:cell outer membrane"/>
    <property type="evidence" value="ECO:0007669"/>
    <property type="project" value="UniProtKB-SubCell"/>
</dbReference>
<dbReference type="Proteomes" id="UP000236592">
    <property type="component" value="Chromosome"/>
</dbReference>
<dbReference type="SUPFAM" id="SSF48452">
    <property type="entry name" value="TPR-like"/>
    <property type="match status" value="1"/>
</dbReference>
<dbReference type="Pfam" id="PF07980">
    <property type="entry name" value="SusD_RagB"/>
    <property type="match status" value="1"/>
</dbReference>
<feature type="chain" id="PRO_5014437752" evidence="6">
    <location>
        <begin position="25"/>
        <end position="571"/>
    </location>
</feature>
<evidence type="ECO:0000313" key="9">
    <source>
        <dbReference type="EMBL" id="AUS05483.1"/>
    </source>
</evidence>
<name>A0A2I7SHV6_9FLAO</name>
<accession>A0A2I7SHV6</accession>
<gene>
    <name evidence="9" type="ORF">C1A40_08390</name>
</gene>
<protein>
    <submittedName>
        <fullName evidence="9">RagB/SusD family nutrient uptake outer membrane protein</fullName>
    </submittedName>
</protein>
<organism evidence="9 10">
    <name type="scientific">Pseudotamlana carrageenivorans</name>
    <dbReference type="NCBI Taxonomy" id="2069432"/>
    <lineage>
        <taxon>Bacteria</taxon>
        <taxon>Pseudomonadati</taxon>
        <taxon>Bacteroidota</taxon>
        <taxon>Flavobacteriia</taxon>
        <taxon>Flavobacteriales</taxon>
        <taxon>Flavobacteriaceae</taxon>
        <taxon>Pseudotamlana</taxon>
    </lineage>
</organism>
<evidence type="ECO:0000256" key="2">
    <source>
        <dbReference type="ARBA" id="ARBA00006275"/>
    </source>
</evidence>
<evidence type="ECO:0000256" key="4">
    <source>
        <dbReference type="ARBA" id="ARBA00023136"/>
    </source>
</evidence>
<dbReference type="Pfam" id="PF14322">
    <property type="entry name" value="SusD-like_3"/>
    <property type="match status" value="1"/>
</dbReference>
<dbReference type="PROSITE" id="PS51257">
    <property type="entry name" value="PROKAR_LIPOPROTEIN"/>
    <property type="match status" value="1"/>
</dbReference>
<sequence>MKNIKIIFTLVSAAFLAFTSCEDALDVEASDAFAEDLIYSDPAQVERLVYSAYNSTESWGINKFQWWSRRFNIENASMEAKFNFNDLDLFRLRAGWNPANIGVLSDKWRNYWSYVRSINEFLDRVDNSKAMQDSPDEVRVLKAEMQFLRANLYSKLIKLYGGVPIMEYALGLDDNFQLVRNSYEECVAFIVRDLDEAAAVLPETRPANEFGRATKLSALAVKSRTLLYAASDLHDPALAPQATNKEFYTYSKATKWQDAADAAKAIIDLVGARDLIAVSNEKEYQDLFLSPNQDLLFARPFSAAYYDFGTDVNSLPNQTQAPSGYGGWALSSPTHNHALLYNMDDGSATTSGSYDPSNPNANREMRYYANLNFNGATFRGREVEYFLSEDVNVYPHGLDSPEGLGNVLHSSKTGYNLRKFQDESVGLTDVSPSRPFILYRLAEIYLNYAEAQYHLGNEAEAKVFLNKIVTRALLPAVTASGTDLLEAIKRERRIELAFEGHNFYDERRWMEEDKLGFEVKGLQWTKQTDGSLVNTEYTVVNRPWEDKQYYLPIPATEVEKAPSLLQNDGYL</sequence>
<dbReference type="InterPro" id="IPR033985">
    <property type="entry name" value="SusD-like_N"/>
</dbReference>
<evidence type="ECO:0000313" key="10">
    <source>
        <dbReference type="Proteomes" id="UP000236592"/>
    </source>
</evidence>
<evidence type="ECO:0000259" key="8">
    <source>
        <dbReference type="Pfam" id="PF14322"/>
    </source>
</evidence>
<comment type="subcellular location">
    <subcellularLocation>
        <location evidence="1">Cell outer membrane</location>
    </subcellularLocation>
</comment>